<dbReference type="GeneID" id="20653254"/>
<accession>G4ZAR1</accession>
<proteinExistence type="predicted"/>
<dbReference type="InParanoid" id="G4ZAR1"/>
<dbReference type="SMR" id="G4ZAR1"/>
<dbReference type="Gene3D" id="3.40.50.300">
    <property type="entry name" value="P-loop containing nucleotide triphosphate hydrolases"/>
    <property type="match status" value="1"/>
</dbReference>
<gene>
    <name evidence="1" type="ORF">PHYSODRAFT_461174</name>
</gene>
<evidence type="ECO:0000313" key="1">
    <source>
        <dbReference type="EMBL" id="EGZ19847.1"/>
    </source>
</evidence>
<keyword evidence="2" id="KW-1185">Reference proteome</keyword>
<reference evidence="1 2" key="1">
    <citation type="journal article" date="2006" name="Science">
        <title>Phytophthora genome sequences uncover evolutionary origins and mechanisms of pathogenesis.</title>
        <authorList>
            <person name="Tyler B.M."/>
            <person name="Tripathy S."/>
            <person name="Zhang X."/>
            <person name="Dehal P."/>
            <person name="Jiang R.H."/>
            <person name="Aerts A."/>
            <person name="Arredondo F.D."/>
            <person name="Baxter L."/>
            <person name="Bensasson D."/>
            <person name="Beynon J.L."/>
            <person name="Chapman J."/>
            <person name="Damasceno C.M."/>
            <person name="Dorrance A.E."/>
            <person name="Dou D."/>
            <person name="Dickerman A.W."/>
            <person name="Dubchak I.L."/>
            <person name="Garbelotto M."/>
            <person name="Gijzen M."/>
            <person name="Gordon S.G."/>
            <person name="Govers F."/>
            <person name="Grunwald N.J."/>
            <person name="Huang W."/>
            <person name="Ivors K.L."/>
            <person name="Jones R.W."/>
            <person name="Kamoun S."/>
            <person name="Krampis K."/>
            <person name="Lamour K.H."/>
            <person name="Lee M.K."/>
            <person name="McDonald W.H."/>
            <person name="Medina M."/>
            <person name="Meijer H.J."/>
            <person name="Nordberg E.K."/>
            <person name="Maclean D.J."/>
            <person name="Ospina-Giraldo M.D."/>
            <person name="Morris P.F."/>
            <person name="Phuntumart V."/>
            <person name="Putnam N.H."/>
            <person name="Rash S."/>
            <person name="Rose J.K."/>
            <person name="Sakihama Y."/>
            <person name="Salamov A.A."/>
            <person name="Savidor A."/>
            <person name="Scheuring C.F."/>
            <person name="Smith B.M."/>
            <person name="Sobral B.W."/>
            <person name="Terry A."/>
            <person name="Torto-Alalibo T.A."/>
            <person name="Win J."/>
            <person name="Xu Z."/>
            <person name="Zhang H."/>
            <person name="Grigoriev I.V."/>
            <person name="Rokhsar D.S."/>
            <person name="Boore J.L."/>
        </authorList>
    </citation>
    <scope>NUCLEOTIDE SEQUENCE [LARGE SCALE GENOMIC DNA]</scope>
    <source>
        <strain evidence="1 2">P6497</strain>
    </source>
</reference>
<dbReference type="EMBL" id="JH159153">
    <property type="protein sequence ID" value="EGZ19847.1"/>
    <property type="molecule type" value="Genomic_DNA"/>
</dbReference>
<dbReference type="Proteomes" id="UP000002640">
    <property type="component" value="Unassembled WGS sequence"/>
</dbReference>
<dbReference type="SUPFAM" id="SSF52540">
    <property type="entry name" value="P-loop containing nucleoside triphosphate hydrolases"/>
    <property type="match status" value="1"/>
</dbReference>
<organism evidence="1 2">
    <name type="scientific">Phytophthora sojae (strain P6497)</name>
    <name type="common">Soybean stem and root rot agent</name>
    <name type="synonym">Phytophthora megasperma f. sp. glycines</name>
    <dbReference type="NCBI Taxonomy" id="1094619"/>
    <lineage>
        <taxon>Eukaryota</taxon>
        <taxon>Sar</taxon>
        <taxon>Stramenopiles</taxon>
        <taxon>Oomycota</taxon>
        <taxon>Peronosporomycetes</taxon>
        <taxon>Peronosporales</taxon>
        <taxon>Peronosporaceae</taxon>
        <taxon>Phytophthora</taxon>
    </lineage>
</organism>
<sequence>KKEVVPQFIPHTSPIQAGDFCVPLESIPAFVRIQDGFSRIGSPRPLYMLHGPRQFGKTTIALGVQQCFPDVKCVYIALQADDMANEERFWKTLGRAIRAGSRCYCDSYESFICLVYEVASKEKKTICLVVDELDVLFGNYELARAFLSAIRSLRGNSSFWGFLGVGSHKLVLDHHIAGMYTAAELIQMQPFSTEKMATFFRLIARRYDFADSLRQGIIGYSSGAPGEFAAMIRFTIDNGKWGLEWADWELWFKWTKFHEYLKKHNEAYERTRKQLADLDPSRWAALECVLQHNGALTADELLSMGVVVKGSGLQLSVVSKVMHRVCFEALQARN</sequence>
<name>G4ZAR1_PHYSP</name>
<feature type="non-terminal residue" evidence="1">
    <location>
        <position position="1"/>
    </location>
</feature>
<dbReference type="InterPro" id="IPR027417">
    <property type="entry name" value="P-loop_NTPase"/>
</dbReference>
<evidence type="ECO:0000313" key="2">
    <source>
        <dbReference type="Proteomes" id="UP000002640"/>
    </source>
</evidence>
<dbReference type="RefSeq" id="XP_009522564.1">
    <property type="nucleotide sequence ID" value="XM_009524269.1"/>
</dbReference>
<dbReference type="KEGG" id="psoj:PHYSODRAFT_461174"/>
<dbReference type="AlphaFoldDB" id="G4ZAR1"/>
<protein>
    <submittedName>
        <fullName evidence="1">Uncharacterized protein</fullName>
    </submittedName>
</protein>
<feature type="non-terminal residue" evidence="1">
    <location>
        <position position="334"/>
    </location>
</feature>